<evidence type="ECO:0000313" key="5">
    <source>
        <dbReference type="Proteomes" id="UP000796880"/>
    </source>
</evidence>
<dbReference type="AlphaFoldDB" id="A0A8K0MC87"/>
<feature type="domain" description="C2H2-type" evidence="3">
    <location>
        <begin position="26"/>
        <end position="53"/>
    </location>
</feature>
<dbReference type="PANTHER" id="PTHR46353">
    <property type="entry name" value="ZINC FINGER PROTEIN 5"/>
    <property type="match status" value="1"/>
</dbReference>
<keyword evidence="1" id="KW-0479">Metal-binding</keyword>
<dbReference type="Proteomes" id="UP000796880">
    <property type="component" value="Unassembled WGS sequence"/>
</dbReference>
<gene>
    <name evidence="4" type="ORF">FNV43_RR16585</name>
</gene>
<sequence>MSYFATTRSSSPSLLAAWLSLNSGPFTCSTCSKSFPSSQALGGHQNAHRKEREELRMRYLLEQHEKLKICVFGHDEDQNSSYFVPMVVPKLEADDRVELGVGMYARPARSIAVDHGYGKAYKSHHRDQNKKKYNEPRCKPKLSYEQQSMSSLELTLAIGPARNSSAADQDGPEVTSNTKLDLTLKL</sequence>
<dbReference type="GO" id="GO:0008270">
    <property type="term" value="F:zinc ion binding"/>
    <property type="evidence" value="ECO:0007669"/>
    <property type="project" value="UniProtKB-KW"/>
</dbReference>
<dbReference type="PROSITE" id="PS00028">
    <property type="entry name" value="ZINC_FINGER_C2H2_1"/>
    <property type="match status" value="1"/>
</dbReference>
<dbReference type="GO" id="GO:0009740">
    <property type="term" value="P:gibberellic acid mediated signaling pathway"/>
    <property type="evidence" value="ECO:0007669"/>
    <property type="project" value="TreeGrafter"/>
</dbReference>
<evidence type="ECO:0000259" key="3">
    <source>
        <dbReference type="PROSITE" id="PS50157"/>
    </source>
</evidence>
<dbReference type="GO" id="GO:0009736">
    <property type="term" value="P:cytokinin-activated signaling pathway"/>
    <property type="evidence" value="ECO:0007669"/>
    <property type="project" value="TreeGrafter"/>
</dbReference>
<name>A0A8K0MC87_9ROSA</name>
<keyword evidence="1" id="KW-0863">Zinc-finger</keyword>
<dbReference type="PROSITE" id="PS50157">
    <property type="entry name" value="ZINC_FINGER_C2H2_2"/>
    <property type="match status" value="1"/>
</dbReference>
<dbReference type="EMBL" id="VOIH02000007">
    <property type="protein sequence ID" value="KAF3442669.1"/>
    <property type="molecule type" value="Genomic_DNA"/>
</dbReference>
<dbReference type="PANTHER" id="PTHR46353:SF23">
    <property type="entry name" value="C2H2 ZINC FINGER-CONTAINING PROTEIN-RELATED"/>
    <property type="match status" value="1"/>
</dbReference>
<dbReference type="InterPro" id="IPR013087">
    <property type="entry name" value="Znf_C2H2_type"/>
</dbReference>
<dbReference type="GO" id="GO:0000976">
    <property type="term" value="F:transcription cis-regulatory region binding"/>
    <property type="evidence" value="ECO:0007669"/>
    <property type="project" value="TreeGrafter"/>
</dbReference>
<evidence type="ECO:0000256" key="2">
    <source>
        <dbReference type="SAM" id="MobiDB-lite"/>
    </source>
</evidence>
<comment type="caution">
    <text evidence="4">The sequence shown here is derived from an EMBL/GenBank/DDBJ whole genome shotgun (WGS) entry which is preliminary data.</text>
</comment>
<feature type="region of interest" description="Disordered" evidence="2">
    <location>
        <begin position="162"/>
        <end position="181"/>
    </location>
</feature>
<dbReference type="GO" id="GO:0010090">
    <property type="term" value="P:trichome morphogenesis"/>
    <property type="evidence" value="ECO:0007669"/>
    <property type="project" value="InterPro"/>
</dbReference>
<keyword evidence="1" id="KW-0862">Zinc</keyword>
<dbReference type="SUPFAM" id="SSF57667">
    <property type="entry name" value="beta-beta-alpha zinc fingers"/>
    <property type="match status" value="1"/>
</dbReference>
<accession>A0A8K0MC87</accession>
<evidence type="ECO:0000313" key="4">
    <source>
        <dbReference type="EMBL" id="KAF3442669.1"/>
    </source>
</evidence>
<dbReference type="InterPro" id="IPR044299">
    <property type="entry name" value="GIS3/ZFP5/ZFP6"/>
</dbReference>
<dbReference type="GO" id="GO:0003700">
    <property type="term" value="F:DNA-binding transcription factor activity"/>
    <property type="evidence" value="ECO:0007669"/>
    <property type="project" value="TreeGrafter"/>
</dbReference>
<reference evidence="4" key="1">
    <citation type="submission" date="2020-03" db="EMBL/GenBank/DDBJ databases">
        <title>A high-quality chromosome-level genome assembly of a woody plant with both climbing and erect habits, Rhamnella rubrinervis.</title>
        <authorList>
            <person name="Lu Z."/>
            <person name="Yang Y."/>
            <person name="Zhu X."/>
            <person name="Sun Y."/>
        </authorList>
    </citation>
    <scope>NUCLEOTIDE SEQUENCE</scope>
    <source>
        <strain evidence="4">BYM</strain>
        <tissue evidence="4">Leaf</tissue>
    </source>
</reference>
<dbReference type="GO" id="GO:0005634">
    <property type="term" value="C:nucleus"/>
    <property type="evidence" value="ECO:0007669"/>
    <property type="project" value="TreeGrafter"/>
</dbReference>
<dbReference type="Pfam" id="PF13912">
    <property type="entry name" value="zf-C2H2_6"/>
    <property type="match status" value="1"/>
</dbReference>
<keyword evidence="5" id="KW-1185">Reference proteome</keyword>
<dbReference type="InterPro" id="IPR036236">
    <property type="entry name" value="Znf_C2H2_sf"/>
</dbReference>
<protein>
    <recommendedName>
        <fullName evidence="3">C2H2-type domain-containing protein</fullName>
    </recommendedName>
</protein>
<dbReference type="Gene3D" id="3.30.160.60">
    <property type="entry name" value="Classic Zinc Finger"/>
    <property type="match status" value="1"/>
</dbReference>
<organism evidence="4 5">
    <name type="scientific">Rhamnella rubrinervis</name>
    <dbReference type="NCBI Taxonomy" id="2594499"/>
    <lineage>
        <taxon>Eukaryota</taxon>
        <taxon>Viridiplantae</taxon>
        <taxon>Streptophyta</taxon>
        <taxon>Embryophyta</taxon>
        <taxon>Tracheophyta</taxon>
        <taxon>Spermatophyta</taxon>
        <taxon>Magnoliopsida</taxon>
        <taxon>eudicotyledons</taxon>
        <taxon>Gunneridae</taxon>
        <taxon>Pentapetalae</taxon>
        <taxon>rosids</taxon>
        <taxon>fabids</taxon>
        <taxon>Rosales</taxon>
        <taxon>Rhamnaceae</taxon>
        <taxon>rhamnoid group</taxon>
        <taxon>Rhamneae</taxon>
        <taxon>Rhamnella</taxon>
    </lineage>
</organism>
<evidence type="ECO:0000256" key="1">
    <source>
        <dbReference type="PROSITE-ProRule" id="PRU00042"/>
    </source>
</evidence>
<proteinExistence type="predicted"/>